<reference evidence="2" key="1">
    <citation type="submission" date="2022-11" db="UniProtKB">
        <authorList>
            <consortium name="WormBaseParasite"/>
        </authorList>
    </citation>
    <scope>IDENTIFICATION</scope>
</reference>
<protein>
    <submittedName>
        <fullName evidence="2">Amine oxidase</fullName>
    </submittedName>
</protein>
<accession>A0AC34FQ74</accession>
<proteinExistence type="predicted"/>
<dbReference type="WBParaSite" id="ES5_v2.g19494.t1">
    <property type="protein sequence ID" value="ES5_v2.g19494.t1"/>
    <property type="gene ID" value="ES5_v2.g19494"/>
</dbReference>
<evidence type="ECO:0000313" key="2">
    <source>
        <dbReference type="WBParaSite" id="ES5_v2.g19494.t1"/>
    </source>
</evidence>
<dbReference type="Proteomes" id="UP000887579">
    <property type="component" value="Unplaced"/>
</dbReference>
<organism evidence="1 2">
    <name type="scientific">Panagrolaimus sp. ES5</name>
    <dbReference type="NCBI Taxonomy" id="591445"/>
    <lineage>
        <taxon>Eukaryota</taxon>
        <taxon>Metazoa</taxon>
        <taxon>Ecdysozoa</taxon>
        <taxon>Nematoda</taxon>
        <taxon>Chromadorea</taxon>
        <taxon>Rhabditida</taxon>
        <taxon>Tylenchina</taxon>
        <taxon>Panagrolaimomorpha</taxon>
        <taxon>Panagrolaimoidea</taxon>
        <taxon>Panagrolaimidae</taxon>
        <taxon>Panagrolaimus</taxon>
    </lineage>
</organism>
<sequence length="439" mass="49284">MTEVDDYILTEDESYDVIIVGGGVSGLTAARELKKHEPEIKFKIVEAKDRLGGRTKTITLNAADGRDHWDIGGQWVGRTQTHLLELMKELGVEYYDQYSDGIKWMQIGRHSPRTYTSDLPKASEIGQYSVFELINFLIAYPRLIKLVESINLKNLHETPNAKELDALTVEEWFRQNGNHRFFTDIGEVSTMSVYGVPAARMSMLYYLYYAKSAGRLEDLFECTKNGAQAFRIKGGTEQIVNRMASEIGEENVMLNSAVLEIDYSNESKAIVLVQDRKNPTKIKALAARRIIITAPPSECSRILFTPPMPYAKKQLFNGTPQGSLQKFIATYETPFWRAKGFSGEILSSGATEFKGEVLPLVCVYDATTHNGNPALVGFIHNTFWSDQTFEVRKNGVLRVLFLVLKTAFDYEPYTGGCPASVVPAGNMNAFLHIREPVSM</sequence>
<evidence type="ECO:0000313" key="1">
    <source>
        <dbReference type="Proteomes" id="UP000887579"/>
    </source>
</evidence>
<name>A0AC34FQ74_9BILA</name>